<accession>A0A1C0AK40</accession>
<keyword evidence="2" id="KW-0812">Transmembrane</keyword>
<dbReference type="Proteomes" id="UP000093501">
    <property type="component" value="Unassembled WGS sequence"/>
</dbReference>
<organism evidence="3 4">
    <name type="scientific">Tessaracoccus lapidicaptus</name>
    <dbReference type="NCBI Taxonomy" id="1427523"/>
    <lineage>
        <taxon>Bacteria</taxon>
        <taxon>Bacillati</taxon>
        <taxon>Actinomycetota</taxon>
        <taxon>Actinomycetes</taxon>
        <taxon>Propionibacteriales</taxon>
        <taxon>Propionibacteriaceae</taxon>
        <taxon>Tessaracoccus</taxon>
    </lineage>
</organism>
<dbReference type="AlphaFoldDB" id="A0A1C0AK40"/>
<protein>
    <submittedName>
        <fullName evidence="3">Uncharacterized protein</fullName>
    </submittedName>
</protein>
<dbReference type="EMBL" id="MBQD01000023">
    <property type="protein sequence ID" value="OCL32981.1"/>
    <property type="molecule type" value="Genomic_DNA"/>
</dbReference>
<gene>
    <name evidence="3" type="ORF">BCR15_06750</name>
</gene>
<feature type="compositionally biased region" description="Low complexity" evidence="1">
    <location>
        <begin position="8"/>
        <end position="19"/>
    </location>
</feature>
<keyword evidence="2" id="KW-1133">Transmembrane helix</keyword>
<comment type="caution">
    <text evidence="3">The sequence shown here is derived from an EMBL/GenBank/DDBJ whole genome shotgun (WGS) entry which is preliminary data.</text>
</comment>
<proteinExistence type="predicted"/>
<feature type="compositionally biased region" description="Low complexity" evidence="1">
    <location>
        <begin position="91"/>
        <end position="100"/>
    </location>
</feature>
<sequence>MSPEPGHALRGGARRGLPPTSDPEREQRSAWLALAILAVVLVVAVIVLQLGLGQRTSASPSPTPAVTATPTTSSATPTTTPSTSPSPAPTGSPTSTGSPPAASPSPTPPGVLDLGDAVVTVPDGWEVYADELVQDARRLVRLRDPATDVRVQIVTLTTVTGELDQACRDLVADQRSAFTGVATSLVVDVPVGAGATAVSCAFTGTRVSDGVPNKTEFTLLRRDSDAQTLVFRDTIPSATGDGAPVLATLTGMECAAAESFGVVVQAC</sequence>
<feature type="region of interest" description="Disordered" evidence="1">
    <location>
        <begin position="54"/>
        <end position="115"/>
    </location>
</feature>
<evidence type="ECO:0000256" key="2">
    <source>
        <dbReference type="SAM" id="Phobius"/>
    </source>
</evidence>
<name>A0A1C0AK40_9ACTN</name>
<reference evidence="4" key="1">
    <citation type="submission" date="2016-07" db="EMBL/GenBank/DDBJ databases">
        <authorList>
            <person name="Florea S."/>
            <person name="Webb J.S."/>
            <person name="Jaromczyk J."/>
            <person name="Schardl C.L."/>
        </authorList>
    </citation>
    <scope>NUCLEOTIDE SEQUENCE [LARGE SCALE GENOMIC DNA]</scope>
    <source>
        <strain evidence="4">IPBSL-7</strain>
    </source>
</reference>
<keyword evidence="4" id="KW-1185">Reference proteome</keyword>
<evidence type="ECO:0000313" key="4">
    <source>
        <dbReference type="Proteomes" id="UP000093501"/>
    </source>
</evidence>
<evidence type="ECO:0000313" key="3">
    <source>
        <dbReference type="EMBL" id="OCL32981.1"/>
    </source>
</evidence>
<evidence type="ECO:0000256" key="1">
    <source>
        <dbReference type="SAM" id="MobiDB-lite"/>
    </source>
</evidence>
<keyword evidence="2" id="KW-0472">Membrane</keyword>
<feature type="transmembrane region" description="Helical" evidence="2">
    <location>
        <begin position="30"/>
        <end position="52"/>
    </location>
</feature>
<feature type="region of interest" description="Disordered" evidence="1">
    <location>
        <begin position="1"/>
        <end position="24"/>
    </location>
</feature>
<feature type="compositionally biased region" description="Low complexity" evidence="1">
    <location>
        <begin position="54"/>
        <end position="83"/>
    </location>
</feature>